<sequence>MWLASRYRRSAFPDEFERRLIRETKLNEKIAKAVKPHGELIVGVFFDVDGGVEVTRDGPDDTYTLDITILHRADMDFDAAEKAATEAAKAIEKAFTDKLFGPTKKWQHIELRSCEPLSESVLTYQVFKQLKRWRLDHMSLAADPQQPLPAD</sequence>
<dbReference type="AlphaFoldDB" id="A0A6L8MHL7"/>
<comment type="caution">
    <text evidence="1">The sequence shown here is derived from an EMBL/GenBank/DDBJ whole genome shotgun (WGS) entry which is preliminary data.</text>
</comment>
<evidence type="ECO:0000313" key="2">
    <source>
        <dbReference type="Proteomes" id="UP000474565"/>
    </source>
</evidence>
<proteinExistence type="predicted"/>
<evidence type="ECO:0000313" key="1">
    <source>
        <dbReference type="EMBL" id="MYM81701.1"/>
    </source>
</evidence>
<protein>
    <submittedName>
        <fullName evidence="1">Uncharacterized protein</fullName>
    </submittedName>
</protein>
<gene>
    <name evidence="1" type="ORF">GTP44_06985</name>
</gene>
<dbReference type="EMBL" id="WWCP01000005">
    <property type="protein sequence ID" value="MYM81701.1"/>
    <property type="molecule type" value="Genomic_DNA"/>
</dbReference>
<accession>A0A6L8MHL7</accession>
<dbReference type="Proteomes" id="UP000474565">
    <property type="component" value="Unassembled WGS sequence"/>
</dbReference>
<reference evidence="1 2" key="1">
    <citation type="submission" date="2019-12" db="EMBL/GenBank/DDBJ databases">
        <title>Novel species isolated from a subtropical stream in China.</title>
        <authorList>
            <person name="Lu H."/>
        </authorList>
    </citation>
    <scope>NUCLEOTIDE SEQUENCE [LARGE SCALE GENOMIC DNA]</scope>
    <source>
        <strain evidence="1 2">FT50W</strain>
    </source>
</reference>
<organism evidence="1 2">
    <name type="scientific">Duganella lactea</name>
    <dbReference type="NCBI Taxonomy" id="2692173"/>
    <lineage>
        <taxon>Bacteria</taxon>
        <taxon>Pseudomonadati</taxon>
        <taxon>Pseudomonadota</taxon>
        <taxon>Betaproteobacteria</taxon>
        <taxon>Burkholderiales</taxon>
        <taxon>Oxalobacteraceae</taxon>
        <taxon>Telluria group</taxon>
        <taxon>Duganella</taxon>
    </lineage>
</organism>
<name>A0A6L8MHL7_9BURK</name>